<dbReference type="Proteomes" id="UP001652503">
    <property type="component" value="Unassembled WGS sequence"/>
</dbReference>
<dbReference type="PANTHER" id="PTHR22576">
    <property type="entry name" value="MUCOSA ASSOCIATED LYMPHOID TISSUE LYMPHOMA TRANSLOCATION PROTEIN 1/PARACASPASE"/>
    <property type="match status" value="1"/>
</dbReference>
<protein>
    <submittedName>
        <fullName evidence="3">Caspase family protein</fullName>
    </submittedName>
</protein>
<evidence type="ECO:0000256" key="1">
    <source>
        <dbReference type="SAM" id="SignalP"/>
    </source>
</evidence>
<dbReference type="PROSITE" id="PS50208">
    <property type="entry name" value="CASPASE_P20"/>
    <property type="match status" value="1"/>
</dbReference>
<proteinExistence type="predicted"/>
<dbReference type="Gene3D" id="3.40.50.1460">
    <property type="match status" value="1"/>
</dbReference>
<evidence type="ECO:0000313" key="4">
    <source>
        <dbReference type="Proteomes" id="UP001652503"/>
    </source>
</evidence>
<dbReference type="InterPro" id="IPR001309">
    <property type="entry name" value="Pept_C14_p20"/>
</dbReference>
<dbReference type="InterPro" id="IPR052039">
    <property type="entry name" value="Caspase-related_regulators"/>
</dbReference>
<reference evidence="3 4" key="1">
    <citation type="submission" date="2022-10" db="EMBL/GenBank/DDBJ databases">
        <title>Defluviimonas sp. nov., isolated from ocean surface water.</title>
        <authorList>
            <person name="He W."/>
            <person name="Wang L."/>
            <person name="Zhang D.-F."/>
        </authorList>
    </citation>
    <scope>NUCLEOTIDE SEQUENCE [LARGE SCALE GENOMIC DNA]</scope>
    <source>
        <strain evidence="3 4">WL0075</strain>
    </source>
</reference>
<comment type="caution">
    <text evidence="3">The sequence shown here is derived from an EMBL/GenBank/DDBJ whole genome shotgun (WGS) entry which is preliminary data.</text>
</comment>
<dbReference type="SUPFAM" id="SSF52129">
    <property type="entry name" value="Caspase-like"/>
    <property type="match status" value="1"/>
</dbReference>
<organism evidence="3 4">
    <name type="scientific">Albidovulum sediminicola</name>
    <dbReference type="NCBI Taxonomy" id="2984331"/>
    <lineage>
        <taxon>Bacteria</taxon>
        <taxon>Pseudomonadati</taxon>
        <taxon>Pseudomonadota</taxon>
        <taxon>Alphaproteobacteria</taxon>
        <taxon>Rhodobacterales</taxon>
        <taxon>Paracoccaceae</taxon>
        <taxon>Albidovulum</taxon>
    </lineage>
</organism>
<feature type="chain" id="PRO_5046546985" evidence="1">
    <location>
        <begin position="43"/>
        <end position="526"/>
    </location>
</feature>
<name>A0ABT2Z6P8_9RHOB</name>
<evidence type="ECO:0000313" key="3">
    <source>
        <dbReference type="EMBL" id="MCV2866446.1"/>
    </source>
</evidence>
<keyword evidence="4" id="KW-1185">Reference proteome</keyword>
<dbReference type="PANTHER" id="PTHR22576:SF37">
    <property type="entry name" value="MUCOSA-ASSOCIATED LYMPHOID TISSUE LYMPHOMA TRANSLOCATION PROTEIN 1"/>
    <property type="match status" value="1"/>
</dbReference>
<accession>A0ABT2Z6P8</accession>
<sequence length="526" mass="55386">MALRLASACLCWRAMSGLGKSLSYRTCCAALAAALVAWPAAAAERVALLIGNSDYALDDLDLPNPVNDALALGAALGGLGFRVIEATDQDLAGMRDALARFEVAASGAEVALFFYAGHGVQYAGDNLLIGTGFGALDTAGMVRASLPMREVRTVLERARPGAGLILLDACRDSPFGTGENAAKGLVRTGGGAGLLIAYATDPGNVAFDGTGRNSVFTKALLNNIATPGLDVRLMLGRVRQDVVVETFGQQVPWVEEALIGEHVLADVKGDEIPTDADAAELALWAVAEGGDARALRDYVNQYPAGTFAETAQARLADLDGAGSVPASLPDAFRAEPRARLEAALAALGLPGGVEAAAARYAAQQDAKAELRPAALYQDATRASMALAATTAQRLRTDLVALRGIDRLARLSENALTEIREIATRDPDAAAPVLAQAERDFEDIRRSRQRVLVRLDQSREYYNRILTRAALFVPDGATEDLLAAGTEAGVDGKLRADAALFLKHVRQSADPSRKGTYSWLTDFLAQG</sequence>
<dbReference type="Pfam" id="PF00656">
    <property type="entry name" value="Peptidase_C14"/>
    <property type="match status" value="1"/>
</dbReference>
<dbReference type="InterPro" id="IPR011600">
    <property type="entry name" value="Pept_C14_caspase"/>
</dbReference>
<dbReference type="EMBL" id="JAOWLA010000019">
    <property type="protein sequence ID" value="MCV2866446.1"/>
    <property type="molecule type" value="Genomic_DNA"/>
</dbReference>
<feature type="domain" description="Caspase family p20" evidence="2">
    <location>
        <begin position="43"/>
        <end position="121"/>
    </location>
</feature>
<dbReference type="InterPro" id="IPR029030">
    <property type="entry name" value="Caspase-like_dom_sf"/>
</dbReference>
<keyword evidence="1" id="KW-0732">Signal</keyword>
<feature type="signal peptide" evidence="1">
    <location>
        <begin position="1"/>
        <end position="42"/>
    </location>
</feature>
<gene>
    <name evidence="3" type="ORF">OE647_17145</name>
</gene>
<evidence type="ECO:0000259" key="2">
    <source>
        <dbReference type="PROSITE" id="PS50208"/>
    </source>
</evidence>